<dbReference type="Proteomes" id="UP000232688">
    <property type="component" value="Unassembled WGS sequence"/>
</dbReference>
<evidence type="ECO:0000313" key="1">
    <source>
        <dbReference type="EMBL" id="PKC52713.1"/>
    </source>
</evidence>
<dbReference type="VEuPathDB" id="FungiDB:RhiirA1_480864"/>
<gene>
    <name evidence="1" type="ORF">RhiirA1_480864</name>
</gene>
<protein>
    <submittedName>
        <fullName evidence="1">Uncharacterized protein</fullName>
    </submittedName>
</protein>
<name>A0A2N0QNU2_9GLOM</name>
<feature type="non-terminal residue" evidence="1">
    <location>
        <position position="1"/>
    </location>
</feature>
<comment type="caution">
    <text evidence="1">The sequence shown here is derived from an EMBL/GenBank/DDBJ whole genome shotgun (WGS) entry which is preliminary data.</text>
</comment>
<dbReference type="EMBL" id="LLXH01005268">
    <property type="protein sequence ID" value="PKC52713.1"/>
    <property type="molecule type" value="Genomic_DNA"/>
</dbReference>
<proteinExistence type="predicted"/>
<organism evidence="1 2">
    <name type="scientific">Rhizophagus irregularis</name>
    <dbReference type="NCBI Taxonomy" id="588596"/>
    <lineage>
        <taxon>Eukaryota</taxon>
        <taxon>Fungi</taxon>
        <taxon>Fungi incertae sedis</taxon>
        <taxon>Mucoromycota</taxon>
        <taxon>Glomeromycotina</taxon>
        <taxon>Glomeromycetes</taxon>
        <taxon>Glomerales</taxon>
        <taxon>Glomeraceae</taxon>
        <taxon>Rhizophagus</taxon>
    </lineage>
</organism>
<reference evidence="1 2" key="2">
    <citation type="submission" date="2017-10" db="EMBL/GenBank/DDBJ databases">
        <title>Genome analyses suggest a sexual origin of heterokaryosis in a supposedly ancient asexual fungus.</title>
        <authorList>
            <person name="Corradi N."/>
            <person name="Sedzielewska K."/>
            <person name="Noel J."/>
            <person name="Charron P."/>
            <person name="Farinelli L."/>
            <person name="Marton T."/>
            <person name="Kruger M."/>
            <person name="Pelin A."/>
            <person name="Brachmann A."/>
            <person name="Corradi N."/>
        </authorList>
    </citation>
    <scope>NUCLEOTIDE SEQUENCE [LARGE SCALE GENOMIC DNA]</scope>
    <source>
        <strain evidence="1 2">A1</strain>
    </source>
</reference>
<sequence length="57" mass="6480">NVTWTNEVNEDSLGTTSFVGDGSTQFIDVTAINRCVGFMKLGRKTYIIDKECMEEWE</sequence>
<evidence type="ECO:0000313" key="2">
    <source>
        <dbReference type="Proteomes" id="UP000232688"/>
    </source>
</evidence>
<accession>A0A2N0QNU2</accession>
<reference evidence="1 2" key="1">
    <citation type="submission" date="2017-10" db="EMBL/GenBank/DDBJ databases">
        <title>Extensive intraspecific genome diversity in a model arbuscular mycorrhizal fungus.</title>
        <authorList>
            <person name="Chen E.C.H."/>
            <person name="Morin E."/>
            <person name="Baudet D."/>
            <person name="Noel J."/>
            <person name="Ndikumana S."/>
            <person name="Charron P."/>
            <person name="St-Onge C."/>
            <person name="Giorgi J."/>
            <person name="Grigoriev I.V."/>
            <person name="Roux C."/>
            <person name="Martin F.M."/>
            <person name="Corradi N."/>
        </authorList>
    </citation>
    <scope>NUCLEOTIDE SEQUENCE [LARGE SCALE GENOMIC DNA]</scope>
    <source>
        <strain evidence="1 2">A1</strain>
    </source>
</reference>
<dbReference type="AlphaFoldDB" id="A0A2N0QNU2"/>